<dbReference type="PROSITE" id="PS50985">
    <property type="entry name" value="GRAS"/>
    <property type="match status" value="1"/>
</dbReference>
<dbReference type="EnsemblPlants" id="Kaladp0047s0108.1.v1.1">
    <property type="protein sequence ID" value="Kaladp0047s0108.1.v1.1"/>
    <property type="gene ID" value="Kaladp0047s0108.v1.1"/>
</dbReference>
<dbReference type="Proteomes" id="UP000594263">
    <property type="component" value="Unplaced"/>
</dbReference>
<evidence type="ECO:0000256" key="1">
    <source>
        <dbReference type="ARBA" id="ARBA00023015"/>
    </source>
</evidence>
<keyword evidence="2" id="KW-0804">Transcription</keyword>
<comment type="similarity">
    <text evidence="3">Belongs to the GRAS family.</text>
</comment>
<evidence type="ECO:0000313" key="5">
    <source>
        <dbReference type="Proteomes" id="UP000594263"/>
    </source>
</evidence>
<sequence length="529" mass="59172">MRLMMKMLLCTRFPRKKMKRAQPLDPLLPFYYMGAAQSGAETTFLHINSPFAGSVIVDGESEIFSSSGDSPQAQMWCYKDLEFGLLAEGKIYMEDGELELFDGGEISMLWDDCVGSFNPERSAVSSPYSIVNARDCSVESTSPVRSSVTCLKDDMDIDDQLSLLHLLKAHAEATDREQTELSEVIQRCISEKVNPFGETVERFSFYFFRSNDQQYANLRQESQKNFEPAFKAFYQILPLGRFAHLASNSAILAAMPADTETLNVVDFDVGEGIQWAPVLETLGREKKALSLTCIKWEGDCPTSAPSHWNFESTQRRLICHATSVGVNLKVQEVEMGDLVSEIAKSAGRRDWLAFNCQVGLPHMARARNHERVTEFLIIAKHVTADSTTGGGGIITLGEGEVFKRRTKDSDYSTFFMERLAHSQALLQALEWSFPDQLAEAKMTMECLFMSPNISSPEWLQQWKYVKQQGDDQADIGLEGLKLSQSSLLEAKGLIAPGEHSFGVRKGGKNENEIVLEWGGTPLVRVSTWI</sequence>
<accession>A0A7N0TVX4</accession>
<protein>
    <recommendedName>
        <fullName evidence="6">Nodulation signaling pathway 2-like protein</fullName>
    </recommendedName>
</protein>
<name>A0A7N0TVX4_KALFE</name>
<dbReference type="Gramene" id="Kaladp0047s0108.3.v1.1">
    <property type="protein sequence ID" value="Kaladp0047s0108.3.v1.1"/>
    <property type="gene ID" value="Kaladp0047s0108.v1.1"/>
</dbReference>
<dbReference type="Pfam" id="PF03514">
    <property type="entry name" value="GRAS"/>
    <property type="match status" value="1"/>
</dbReference>
<evidence type="ECO:0000313" key="4">
    <source>
        <dbReference type="EnsemblPlants" id="Kaladp0047s0108.1.v1.1"/>
    </source>
</evidence>
<evidence type="ECO:0000256" key="2">
    <source>
        <dbReference type="ARBA" id="ARBA00023163"/>
    </source>
</evidence>
<dbReference type="PANTHER" id="PTHR31636">
    <property type="entry name" value="OSJNBA0084A10.13 PROTEIN-RELATED"/>
    <property type="match status" value="1"/>
</dbReference>
<dbReference type="OMA" id="WRFQHTR"/>
<dbReference type="AlphaFoldDB" id="A0A7N0TVX4"/>
<proteinExistence type="inferred from homology"/>
<keyword evidence="5" id="KW-1185">Reference proteome</keyword>
<feature type="region of interest" description="SAW" evidence="3">
    <location>
        <begin position="448"/>
        <end position="529"/>
    </location>
</feature>
<reference evidence="4" key="1">
    <citation type="submission" date="2021-01" db="UniProtKB">
        <authorList>
            <consortium name="EnsemblPlants"/>
        </authorList>
    </citation>
    <scope>IDENTIFICATION</scope>
</reference>
<dbReference type="Gramene" id="Kaladp0047s0108.1.v1.1">
    <property type="protein sequence ID" value="Kaladp0047s0108.1.v1.1"/>
    <property type="gene ID" value="Kaladp0047s0108.v1.1"/>
</dbReference>
<comment type="caution">
    <text evidence="3">Lacks conserved residue(s) required for the propagation of feature annotation.</text>
</comment>
<dbReference type="EnsemblPlants" id="Kaladp0047s0108.3.v1.1">
    <property type="protein sequence ID" value="Kaladp0047s0108.3.v1.1"/>
    <property type="gene ID" value="Kaladp0047s0108.v1.1"/>
</dbReference>
<evidence type="ECO:0000256" key="3">
    <source>
        <dbReference type="PROSITE-ProRule" id="PRU01191"/>
    </source>
</evidence>
<organism evidence="4 5">
    <name type="scientific">Kalanchoe fedtschenkoi</name>
    <name type="common">Lavender scallops</name>
    <name type="synonym">South American air plant</name>
    <dbReference type="NCBI Taxonomy" id="63787"/>
    <lineage>
        <taxon>Eukaryota</taxon>
        <taxon>Viridiplantae</taxon>
        <taxon>Streptophyta</taxon>
        <taxon>Embryophyta</taxon>
        <taxon>Tracheophyta</taxon>
        <taxon>Spermatophyta</taxon>
        <taxon>Magnoliopsida</taxon>
        <taxon>eudicotyledons</taxon>
        <taxon>Gunneridae</taxon>
        <taxon>Pentapetalae</taxon>
        <taxon>Saxifragales</taxon>
        <taxon>Crassulaceae</taxon>
        <taxon>Kalanchoe</taxon>
    </lineage>
</organism>
<keyword evidence="1" id="KW-0805">Transcription regulation</keyword>
<dbReference type="InterPro" id="IPR005202">
    <property type="entry name" value="TF_GRAS"/>
</dbReference>
<evidence type="ECO:0008006" key="6">
    <source>
        <dbReference type="Google" id="ProtNLM"/>
    </source>
</evidence>